<dbReference type="RefSeq" id="WP_141561256.1">
    <property type="nucleotide sequence ID" value="NZ_FXXP01000002.1"/>
</dbReference>
<feature type="transmembrane region" description="Helical" evidence="1">
    <location>
        <begin position="82"/>
        <end position="111"/>
    </location>
</feature>
<organism evidence="2 3">
    <name type="scientific">Pelagimonas phthalicica</name>
    <dbReference type="NCBI Taxonomy" id="1037362"/>
    <lineage>
        <taxon>Bacteria</taxon>
        <taxon>Pseudomonadati</taxon>
        <taxon>Pseudomonadota</taxon>
        <taxon>Alphaproteobacteria</taxon>
        <taxon>Rhodobacterales</taxon>
        <taxon>Roseobacteraceae</taxon>
        <taxon>Pelagimonas</taxon>
    </lineage>
</organism>
<dbReference type="AlphaFoldDB" id="A0A238JFT0"/>
<evidence type="ECO:0000256" key="1">
    <source>
        <dbReference type="SAM" id="Phobius"/>
    </source>
</evidence>
<proteinExistence type="predicted"/>
<protein>
    <submittedName>
        <fullName evidence="2">Uncharacterized protein</fullName>
    </submittedName>
</protein>
<dbReference type="EMBL" id="FXXP01000002">
    <property type="protein sequence ID" value="SMX28822.1"/>
    <property type="molecule type" value="Genomic_DNA"/>
</dbReference>
<sequence length="159" mass="17592">MSYQRTDFQERLSQLDRLDCVELTDHLAHVGSNDRQLNRRVRKDILGYPLAVIIGLALGYVALVLIFVFFPPQTGLVAPQNMVYVMVSSALTFGLGASFGPALAIMGMILIGYRELNFLFVAGLFGYLSYHTSQVLVDFCNQVILIAPPAWLVHAASNL</sequence>
<evidence type="ECO:0000313" key="2">
    <source>
        <dbReference type="EMBL" id="SMX28822.1"/>
    </source>
</evidence>
<evidence type="ECO:0000313" key="3">
    <source>
        <dbReference type="Proteomes" id="UP000225972"/>
    </source>
</evidence>
<dbReference type="Proteomes" id="UP000225972">
    <property type="component" value="Unassembled WGS sequence"/>
</dbReference>
<accession>A0A238JFT0</accession>
<keyword evidence="1" id="KW-1133">Transmembrane helix</keyword>
<reference evidence="3" key="1">
    <citation type="submission" date="2017-05" db="EMBL/GenBank/DDBJ databases">
        <authorList>
            <person name="Rodrigo-Torres L."/>
            <person name="Arahal R. D."/>
            <person name="Lucena T."/>
        </authorList>
    </citation>
    <scope>NUCLEOTIDE SEQUENCE [LARGE SCALE GENOMIC DNA]</scope>
    <source>
        <strain evidence="3">CECT 8649</strain>
    </source>
</reference>
<keyword evidence="1" id="KW-0812">Transmembrane</keyword>
<keyword evidence="1" id="KW-0472">Membrane</keyword>
<feature type="transmembrane region" description="Helical" evidence="1">
    <location>
        <begin position="45"/>
        <end position="70"/>
    </location>
</feature>
<gene>
    <name evidence="2" type="ORF">TRP8649_02949</name>
</gene>
<keyword evidence="3" id="KW-1185">Reference proteome</keyword>
<name>A0A238JFT0_9RHOB</name>